<dbReference type="InterPro" id="IPR013128">
    <property type="entry name" value="Peptidase_C1A"/>
</dbReference>
<evidence type="ECO:0000259" key="3">
    <source>
        <dbReference type="SMART" id="SM00645"/>
    </source>
</evidence>
<evidence type="ECO:0000313" key="4">
    <source>
        <dbReference type="EMBL" id="KAK1425751.1"/>
    </source>
</evidence>
<evidence type="ECO:0000313" key="5">
    <source>
        <dbReference type="Proteomes" id="UP001229421"/>
    </source>
</evidence>
<feature type="domain" description="Peptidase C1A papain C-terminal" evidence="3">
    <location>
        <begin position="2"/>
        <end position="227"/>
    </location>
</feature>
<protein>
    <recommendedName>
        <fullName evidence="3">Peptidase C1A papain C-terminal domain-containing protein</fullName>
    </recommendedName>
</protein>
<dbReference type="InterPro" id="IPR038765">
    <property type="entry name" value="Papain-like_cys_pep_sf"/>
</dbReference>
<dbReference type="Proteomes" id="UP001229421">
    <property type="component" value="Unassembled WGS sequence"/>
</dbReference>
<evidence type="ECO:0000256" key="2">
    <source>
        <dbReference type="SAM" id="MobiDB-lite"/>
    </source>
</evidence>
<gene>
    <name evidence="4" type="ORF">QVD17_21107</name>
</gene>
<organism evidence="4 5">
    <name type="scientific">Tagetes erecta</name>
    <name type="common">African marigold</name>
    <dbReference type="NCBI Taxonomy" id="13708"/>
    <lineage>
        <taxon>Eukaryota</taxon>
        <taxon>Viridiplantae</taxon>
        <taxon>Streptophyta</taxon>
        <taxon>Embryophyta</taxon>
        <taxon>Tracheophyta</taxon>
        <taxon>Spermatophyta</taxon>
        <taxon>Magnoliopsida</taxon>
        <taxon>eudicotyledons</taxon>
        <taxon>Gunneridae</taxon>
        <taxon>Pentapetalae</taxon>
        <taxon>asterids</taxon>
        <taxon>campanulids</taxon>
        <taxon>Asterales</taxon>
        <taxon>Asteraceae</taxon>
        <taxon>Asteroideae</taxon>
        <taxon>Heliantheae alliance</taxon>
        <taxon>Tageteae</taxon>
        <taxon>Tagetes</taxon>
    </lineage>
</organism>
<dbReference type="Pfam" id="PF00112">
    <property type="entry name" value="Peptidase_C1"/>
    <property type="match status" value="1"/>
</dbReference>
<dbReference type="SUPFAM" id="SSF54001">
    <property type="entry name" value="Cysteine proteinases"/>
    <property type="match status" value="1"/>
</dbReference>
<accession>A0AAD8KR43</accession>
<dbReference type="Gene3D" id="3.90.70.10">
    <property type="entry name" value="Cysteine proteinases"/>
    <property type="match status" value="1"/>
</dbReference>
<proteinExistence type="inferred from homology"/>
<dbReference type="PANTHER" id="PTHR12411">
    <property type="entry name" value="CYSTEINE PROTEASE FAMILY C1-RELATED"/>
    <property type="match status" value="1"/>
</dbReference>
<dbReference type="GO" id="GO:0008234">
    <property type="term" value="F:cysteine-type peptidase activity"/>
    <property type="evidence" value="ECO:0007669"/>
    <property type="project" value="InterPro"/>
</dbReference>
<reference evidence="4" key="1">
    <citation type="journal article" date="2023" name="bioRxiv">
        <title>Improved chromosome-level genome assembly for marigold (Tagetes erecta).</title>
        <authorList>
            <person name="Jiang F."/>
            <person name="Yuan L."/>
            <person name="Wang S."/>
            <person name="Wang H."/>
            <person name="Xu D."/>
            <person name="Wang A."/>
            <person name="Fan W."/>
        </authorList>
    </citation>
    <scope>NUCLEOTIDE SEQUENCE</scope>
    <source>
        <strain evidence="4">WSJ</strain>
        <tissue evidence="4">Leaf</tissue>
    </source>
</reference>
<sequence>MEDINFDWCDHDVLGPVETIIRGICWARMAASSVESGHHIINKPSTFTRISAQHIVDCYDAYKDDFTSHGHVGKAFKYIIEKNEGMLYNVNDYPRDELDRRGICKSAGLKPSAIIVDSAKILRDEVEMKRVVKLQPITAVISSTSIFKAKQKSKRGIVMYKDVDWSDALDHYVLIVGYGVDEIGINYWKCQNSWGAEWGEDGFFRIERNTTDPRGTAGIARSVNVENEEESQEAFSKLTKRVQLPSAIQTVNQFHGIDQKKPLIKACRVSSMVPISNPCNSLPNKRKHTNEQRDWDDDFQSPIKKGYQLRELVYAHERIELEKDVGNRNIKYIRLRHPAKGERRAVKVLDQEDVNDIVWTGHNLTKNKTPAHMECKGDEMGIDEECGQPYC</sequence>
<dbReference type="GO" id="GO:0006508">
    <property type="term" value="P:proteolysis"/>
    <property type="evidence" value="ECO:0007669"/>
    <property type="project" value="InterPro"/>
</dbReference>
<keyword evidence="5" id="KW-1185">Reference proteome</keyword>
<feature type="region of interest" description="Disordered" evidence="2">
    <location>
        <begin position="278"/>
        <end position="299"/>
    </location>
</feature>
<dbReference type="InterPro" id="IPR000668">
    <property type="entry name" value="Peptidase_C1A_C"/>
</dbReference>
<dbReference type="SMART" id="SM00645">
    <property type="entry name" value="Pept_C1"/>
    <property type="match status" value="1"/>
</dbReference>
<comment type="similarity">
    <text evidence="1">Belongs to the peptidase C1 family.</text>
</comment>
<comment type="caution">
    <text evidence="4">The sequence shown here is derived from an EMBL/GenBank/DDBJ whole genome shotgun (WGS) entry which is preliminary data.</text>
</comment>
<dbReference type="AlphaFoldDB" id="A0AAD8KR43"/>
<evidence type="ECO:0000256" key="1">
    <source>
        <dbReference type="ARBA" id="ARBA00008455"/>
    </source>
</evidence>
<name>A0AAD8KR43_TARER</name>
<dbReference type="EMBL" id="JAUHHV010000005">
    <property type="protein sequence ID" value="KAK1425751.1"/>
    <property type="molecule type" value="Genomic_DNA"/>
</dbReference>